<dbReference type="SMART" id="SM00382">
    <property type="entry name" value="AAA"/>
    <property type="match status" value="1"/>
</dbReference>
<gene>
    <name evidence="5" type="ORF">ABB37_02423</name>
</gene>
<evidence type="ECO:0000313" key="6">
    <source>
        <dbReference type="Proteomes" id="UP000037923"/>
    </source>
</evidence>
<dbReference type="Pfam" id="PF00005">
    <property type="entry name" value="ABC_tran"/>
    <property type="match status" value="1"/>
</dbReference>
<dbReference type="VEuPathDB" id="TriTrypDB:LpyrH10_03_5740"/>
<dbReference type="GO" id="GO:0016887">
    <property type="term" value="F:ATP hydrolysis activity"/>
    <property type="evidence" value="ECO:0007669"/>
    <property type="project" value="InterPro"/>
</dbReference>
<evidence type="ECO:0000256" key="1">
    <source>
        <dbReference type="ARBA" id="ARBA00022741"/>
    </source>
</evidence>
<dbReference type="RefSeq" id="XP_015662903.1">
    <property type="nucleotide sequence ID" value="XM_015799425.1"/>
</dbReference>
<dbReference type="PANTHER" id="PTHR24221">
    <property type="entry name" value="ATP-BINDING CASSETTE SUB-FAMILY B"/>
    <property type="match status" value="1"/>
</dbReference>
<dbReference type="PROSITE" id="PS50893">
    <property type="entry name" value="ABC_TRANSPORTER_2"/>
    <property type="match status" value="1"/>
</dbReference>
<keyword evidence="2" id="KW-0067">ATP-binding</keyword>
<keyword evidence="6" id="KW-1185">Reference proteome</keyword>
<feature type="chain" id="PRO_5005874467" evidence="3">
    <location>
        <begin position="29"/>
        <end position="977"/>
    </location>
</feature>
<protein>
    <submittedName>
        <fullName evidence="5">ABC transporter family-like protein</fullName>
    </submittedName>
</protein>
<evidence type="ECO:0000256" key="3">
    <source>
        <dbReference type="SAM" id="SignalP"/>
    </source>
</evidence>
<dbReference type="InterPro" id="IPR003439">
    <property type="entry name" value="ABC_transporter-like_ATP-bd"/>
</dbReference>
<dbReference type="GO" id="GO:0016020">
    <property type="term" value="C:membrane"/>
    <property type="evidence" value="ECO:0007669"/>
    <property type="project" value="TreeGrafter"/>
</dbReference>
<evidence type="ECO:0000313" key="5">
    <source>
        <dbReference type="EMBL" id="KPA84464.1"/>
    </source>
</evidence>
<dbReference type="InterPro" id="IPR003593">
    <property type="entry name" value="AAA+_ATPase"/>
</dbReference>
<reference evidence="5 6" key="1">
    <citation type="submission" date="2015-07" db="EMBL/GenBank/DDBJ databases">
        <title>High-quality genome of monoxenous trypanosomatid Leptomonas pyrrhocoris.</title>
        <authorList>
            <person name="Flegontov P."/>
            <person name="Butenko A."/>
            <person name="Firsov S."/>
            <person name="Vlcek C."/>
            <person name="Logacheva M.D."/>
            <person name="Field M."/>
            <person name="Filatov D."/>
            <person name="Flegontova O."/>
            <person name="Gerasimov E."/>
            <person name="Jackson A.P."/>
            <person name="Kelly S."/>
            <person name="Opperdoes F."/>
            <person name="O'Reilly A."/>
            <person name="Votypka J."/>
            <person name="Yurchenko V."/>
            <person name="Lukes J."/>
        </authorList>
    </citation>
    <scope>NUCLEOTIDE SEQUENCE [LARGE SCALE GENOMIC DNA]</scope>
    <source>
        <strain evidence="5">H10</strain>
    </source>
</reference>
<dbReference type="PANTHER" id="PTHR24221:SF503">
    <property type="entry name" value="MITOCHONDRIAL POTASSIUM CHANNEL ATP-BINDING SUBUNIT"/>
    <property type="match status" value="1"/>
</dbReference>
<name>A0A0N1J597_LEPPY</name>
<sequence length="977" mass="105274">MFPPPLVGTQKWLVVSVLGLALLSAAAALQNRASTARLRHYANVRIVAEAESIIAGVTRMTTDDDGEPCVYVYLNTVQQNLRVARRRLRTTTHLLPSLFDCYATACLSAHVRDALKADVWNCLGAILEESLCSYVAADALSSDSSAAAASLAMCTLLQKRYNVTHFLSCGMQASVQLHTLDSRVIAAAQRKNQSEGSTLRSVIAFAQLLRGSCSASEPLLLCALALVRMTHISRLLVSATPFMAPSNVMYATSVLSAVSKGVDGAFISWKSASCRVLASMPGRLLAGATVGALFSHLFAAAHDAASDELVRHLRATITTDTILALARFDFVADAAWDVPHRVYSALSDATNFSLADVDRLFHVFAEYTARCRTTLRAPLSCLTGWMTRQAVCFVERQWQRAIFMRSFVDAYTAAMPLSSHCASHGPHQCLCGRPTQTETLHPVRRSSSAPQPSVCHHGLQLLLLAGAGGTSARSMVAVRASLAMHTRWPLFPAASARATERALKALSESGSAALQAKYTAALALSPHGARPPNSPFIAETSATHVSSPSPLFPAFPSALGLLRSRGEERHQWQRPQLSLSSAARGARDLWAAPSIGDEVVDKVFVGLEGLPLMIALAMRRGHQAAPSSSRPSRAEEDDDGSALEAAFEVTRTVECGDVFAMPPARPFSSASAFQFDVEVAQLRYREYGAYVQSVAAIRYVQHIHTPLLDHCWLPQHRAAPSWRVTFDRVCFRYPGSDTDVLRDVSFDVASGGFLGIVGCSGAGKSTLLLLISRVFAPTTGQIYINGWPIDRLPPRALRRRLGVAWQGDGHTAFLDGLSVESNVAYGALHRASGATIAQALSVACVDDVVAARPHGTHEVLQSSEWSGGELERLSLARALMVTPEEAGAYLFDECASGLDAVTEAHVFSNRLRAHRDGGHSRHTTQIMVSHRLSSVQGADEILVLALGRVVQRGTWSELLASPKGSLFRALYDGQILD</sequence>
<dbReference type="InterPro" id="IPR039421">
    <property type="entry name" value="Type_1_exporter"/>
</dbReference>
<evidence type="ECO:0000256" key="2">
    <source>
        <dbReference type="ARBA" id="ARBA00022840"/>
    </source>
</evidence>
<dbReference type="Gene3D" id="3.40.50.300">
    <property type="entry name" value="P-loop containing nucleotide triphosphate hydrolases"/>
    <property type="match status" value="1"/>
</dbReference>
<comment type="caution">
    <text evidence="5">The sequence shown here is derived from an EMBL/GenBank/DDBJ whole genome shotgun (WGS) entry which is preliminary data.</text>
</comment>
<dbReference type="SUPFAM" id="SSF52540">
    <property type="entry name" value="P-loop containing nucleoside triphosphate hydrolases"/>
    <property type="match status" value="1"/>
</dbReference>
<feature type="signal peptide" evidence="3">
    <location>
        <begin position="1"/>
        <end position="28"/>
    </location>
</feature>
<accession>A0A0N1J597</accession>
<keyword evidence="3" id="KW-0732">Signal</keyword>
<proteinExistence type="predicted"/>
<dbReference type="GeneID" id="26902718"/>
<dbReference type="OrthoDB" id="6500128at2759"/>
<dbReference type="GO" id="GO:0042626">
    <property type="term" value="F:ATPase-coupled transmembrane transporter activity"/>
    <property type="evidence" value="ECO:0007669"/>
    <property type="project" value="TreeGrafter"/>
</dbReference>
<keyword evidence="1" id="KW-0547">Nucleotide-binding</keyword>
<evidence type="ECO:0000259" key="4">
    <source>
        <dbReference type="PROSITE" id="PS50893"/>
    </source>
</evidence>
<dbReference type="GO" id="GO:0005524">
    <property type="term" value="F:ATP binding"/>
    <property type="evidence" value="ECO:0007669"/>
    <property type="project" value="UniProtKB-KW"/>
</dbReference>
<dbReference type="Proteomes" id="UP000037923">
    <property type="component" value="Unassembled WGS sequence"/>
</dbReference>
<dbReference type="EMBL" id="LGTL01000003">
    <property type="protein sequence ID" value="KPA84464.1"/>
    <property type="molecule type" value="Genomic_DNA"/>
</dbReference>
<organism evidence="5 6">
    <name type="scientific">Leptomonas pyrrhocoris</name>
    <name type="common">Firebug parasite</name>
    <dbReference type="NCBI Taxonomy" id="157538"/>
    <lineage>
        <taxon>Eukaryota</taxon>
        <taxon>Discoba</taxon>
        <taxon>Euglenozoa</taxon>
        <taxon>Kinetoplastea</taxon>
        <taxon>Metakinetoplastina</taxon>
        <taxon>Trypanosomatida</taxon>
        <taxon>Trypanosomatidae</taxon>
        <taxon>Leishmaniinae</taxon>
        <taxon>Leptomonas</taxon>
    </lineage>
</organism>
<dbReference type="AlphaFoldDB" id="A0A0N1J597"/>
<dbReference type="OMA" id="KADVWNC"/>
<dbReference type="InterPro" id="IPR027417">
    <property type="entry name" value="P-loop_NTPase"/>
</dbReference>
<feature type="domain" description="ABC transporter" evidence="4">
    <location>
        <begin position="724"/>
        <end position="971"/>
    </location>
</feature>